<feature type="region of interest" description="Disordered" evidence="1">
    <location>
        <begin position="1"/>
        <end position="20"/>
    </location>
</feature>
<dbReference type="PANTHER" id="PTHR11319:SF35">
    <property type="entry name" value="OUTER MEMBRANE PROTEIN PMPC-RELATED"/>
    <property type="match status" value="1"/>
</dbReference>
<dbReference type="OrthoDB" id="325981at2759"/>
<gene>
    <name evidence="2" type="ORF">FGO68_gene13539</name>
</gene>
<dbReference type="InterPro" id="IPR011050">
    <property type="entry name" value="Pectin_lyase_fold/virulence"/>
</dbReference>
<dbReference type="SUPFAM" id="SSF51126">
    <property type="entry name" value="Pectin lyase-like"/>
    <property type="match status" value="2"/>
</dbReference>
<dbReference type="EMBL" id="RRYP01016535">
    <property type="protein sequence ID" value="TNV74980.1"/>
    <property type="molecule type" value="Genomic_DNA"/>
</dbReference>
<name>A0A8J8NIN5_HALGN</name>
<protein>
    <recommendedName>
        <fullName evidence="4">Right handed beta helix domain-containing protein</fullName>
    </recommendedName>
</protein>
<evidence type="ECO:0000313" key="3">
    <source>
        <dbReference type="Proteomes" id="UP000785679"/>
    </source>
</evidence>
<comment type="caution">
    <text evidence="2">The sequence shown here is derived from an EMBL/GenBank/DDBJ whole genome shotgun (WGS) entry which is preliminary data.</text>
</comment>
<dbReference type="Proteomes" id="UP000785679">
    <property type="component" value="Unassembled WGS sequence"/>
</dbReference>
<keyword evidence="3" id="KW-1185">Reference proteome</keyword>
<accession>A0A8J8NIN5</accession>
<feature type="compositionally biased region" description="Basic and acidic residues" evidence="1">
    <location>
        <begin position="7"/>
        <end position="20"/>
    </location>
</feature>
<organism evidence="2 3">
    <name type="scientific">Halteria grandinella</name>
    <dbReference type="NCBI Taxonomy" id="5974"/>
    <lineage>
        <taxon>Eukaryota</taxon>
        <taxon>Sar</taxon>
        <taxon>Alveolata</taxon>
        <taxon>Ciliophora</taxon>
        <taxon>Intramacronucleata</taxon>
        <taxon>Spirotrichea</taxon>
        <taxon>Stichotrichia</taxon>
        <taxon>Sporadotrichida</taxon>
        <taxon>Halteriidae</taxon>
        <taxon>Halteria</taxon>
    </lineage>
</organism>
<evidence type="ECO:0008006" key="4">
    <source>
        <dbReference type="Google" id="ProtNLM"/>
    </source>
</evidence>
<evidence type="ECO:0000256" key="1">
    <source>
        <dbReference type="SAM" id="MobiDB-lite"/>
    </source>
</evidence>
<sequence>MNFLKRKGTDADSDSMREESSLSRVNQKSLKYQGFVLDIFQEFIDSKVIVENNNFQGIIQEFWLSYMGQDTISYCRDMNIPQFGSNYQNLYSPNGVEFDPYFQLGSVLSFRLVIGSQFIIHGNTFHNISTTGPVIYFQERDDFYNSTVVISGNDFNLIHGTMSTNVIHILRKIKDARNINIAYAEDINPAMEDEYYTSLKYQLFSGGFLIQGNNFSEITGCPTVSSGVAYIAFGNSDFDDLVEERGVFWELWESYLTEQMIKPSLLLLSDNQVLFKDTKRLIDYPPLGDDFYVKTQSVTISGNRYVNVSMGADQQIDSLPFAGTLIKFINVMSAVVRDEYYENIGAYTDEFAMAIQNKIYQRTITDGTSKGDFDWNVDSSFYQERLSSSLIYATQINLLVIEGKNTFRHIWLVDFQQAMQKGKGQAMLLKVQRACGNVHFGGTQTLIEDIQGFVNEHTVTRFEKWNPKNWLSEVAPQNNEEIPYGAGSPLILVRNDENIIKNFTFENVTMRNLFFRAVAESETLAKSPAIIFIIQPFVSQSTYESENEFLEQLIIRNIKIIDSTYERASHFFELKARSIVVDNLTAKNIGHQDYLSLPDWQQFQSLPRKIGPNTGQNSLIQLKFFRFFSPSGSDISSFASIYNTFIQNINVTLGGLPIFDIDVYKQATSTPPCTVIFSNLTIKDSTVAASQDIPEGVLSSFLQVSTQESTLLYVKVNNGTFTNNSASSNTYLNFNPSLDGILYSRAQVHRIEFTNCAFENNRGNFASIFYFQNQPFEHMAIKNSIMSVDFDPNQYSDFVNSQSREGKYINTLTGKSMIKLMRTQELEIIACQAYGNHKALKGAFLDLQQNSFVTLQDSIIRGKFLRCVKFHIDMISQRAGSILVFQESQIIIKNTNFERLAALDSGVIQISEYSHLIISDSIFLSNAAIVNGVFKITGDSTFQIIDTIFKNNRAQKNSIGQVIQTSAFGNFTRISVIDNRAWLTDLEKNTSQGVCLEILSSAGTISIDQSEFKDNQAFVKTPNIFICEAKSVSITNSIFWNGIQNLQNYGRIYGGFINIISSSNLSILKSQLINGTALQGGVIFTQGGTQIDIYESKFFDNTAQKGGGVIQGDSIMILRIWGNSLLYRNSATYQGDSIMIQNSPLGSIFLTSVKFISSSISNFLYISTASHLEISDSQFGLTPNPALISPKTAGLHLIDIDSIKITKSTFSRLQGSNRLGGGALLIEETQAARSDSKGMISDCLFENSKSLTSGGGAITILNVRNLSVKLSTFYNNSAETQGGAILYSCNELPKYCYLFLDGIQFHNNSAKVEGGAIKWNQYEPRMKNITFIGNNARLYGDDIASISRNIIQITKNEIGSRNLPIGYENQKEIQVLQSGGKSSLYFGLIDKYGSFVRVDSKSKLIIKQAISNNALNYSQDNFYNSHQSQYIGYLILKETILPHFWSLQHRYYVNQDSTLLRT</sequence>
<evidence type="ECO:0000313" key="2">
    <source>
        <dbReference type="EMBL" id="TNV74980.1"/>
    </source>
</evidence>
<dbReference type="PANTHER" id="PTHR11319">
    <property type="entry name" value="G PROTEIN-COUPLED RECEPTOR-RELATED"/>
    <property type="match status" value="1"/>
</dbReference>
<reference evidence="2" key="1">
    <citation type="submission" date="2019-06" db="EMBL/GenBank/DDBJ databases">
        <authorList>
            <person name="Zheng W."/>
        </authorList>
    </citation>
    <scope>NUCLEOTIDE SEQUENCE</scope>
    <source>
        <strain evidence="2">QDHG01</strain>
    </source>
</reference>
<proteinExistence type="predicted"/>